<protein>
    <submittedName>
        <fullName evidence="1">Uncharacterized protein</fullName>
    </submittedName>
</protein>
<reference evidence="1 2" key="1">
    <citation type="submission" date="2016-10" db="EMBL/GenBank/DDBJ databases">
        <authorList>
            <person name="de Groot N.N."/>
        </authorList>
    </citation>
    <scope>NUCLEOTIDE SEQUENCE [LARGE SCALE GENOMIC DNA]</scope>
    <source>
        <strain evidence="1 2">DSM 19073</strain>
    </source>
</reference>
<dbReference type="EMBL" id="FORA01000002">
    <property type="protein sequence ID" value="SFI91434.1"/>
    <property type="molecule type" value="Genomic_DNA"/>
</dbReference>
<dbReference type="Proteomes" id="UP000199110">
    <property type="component" value="Unassembled WGS sequence"/>
</dbReference>
<proteinExistence type="predicted"/>
<keyword evidence="2" id="KW-1185">Reference proteome</keyword>
<name>A0A1I3M346_9RHOB</name>
<dbReference type="AlphaFoldDB" id="A0A1I3M346"/>
<dbReference type="RefSeq" id="WP_139212310.1">
    <property type="nucleotide sequence ID" value="NZ_FORA01000002.1"/>
</dbReference>
<dbReference type="OrthoDB" id="7690651at2"/>
<dbReference type="STRING" id="390807.SAMN04488095_1717"/>
<dbReference type="PROSITE" id="PS51257">
    <property type="entry name" value="PROKAR_LIPOPROTEIN"/>
    <property type="match status" value="1"/>
</dbReference>
<evidence type="ECO:0000313" key="2">
    <source>
        <dbReference type="Proteomes" id="UP000199110"/>
    </source>
</evidence>
<accession>A0A1I3M346</accession>
<sequence length="52" mass="5460">MTRTILLPLTLVALLSACGVDGEPVPPSEARQQTGLSVSGTVEVGVSRRIQR</sequence>
<gene>
    <name evidence="1" type="ORF">SAMN04488095_1717</name>
</gene>
<organism evidence="1 2">
    <name type="scientific">Jannaschia pohangensis</name>
    <dbReference type="NCBI Taxonomy" id="390807"/>
    <lineage>
        <taxon>Bacteria</taxon>
        <taxon>Pseudomonadati</taxon>
        <taxon>Pseudomonadota</taxon>
        <taxon>Alphaproteobacteria</taxon>
        <taxon>Rhodobacterales</taxon>
        <taxon>Roseobacteraceae</taxon>
        <taxon>Jannaschia</taxon>
    </lineage>
</organism>
<evidence type="ECO:0000313" key="1">
    <source>
        <dbReference type="EMBL" id="SFI91434.1"/>
    </source>
</evidence>